<sequence length="98" mass="10824">VWASVITILASGYWMLFTHYGGETGWWLSFMTALGTLMAAIFIFIYAIPYHQFGTALKGDDMPRAVAVISLIRQLILVNLILGMVVSLLATMGKYGFS</sequence>
<evidence type="ECO:0000313" key="2">
    <source>
        <dbReference type="EMBL" id="MCG7948119.1"/>
    </source>
</evidence>
<gene>
    <name evidence="2" type="ORF">JAZ07_17385</name>
</gene>
<comment type="caution">
    <text evidence="2">The sequence shown here is derived from an EMBL/GenBank/DDBJ whole genome shotgun (WGS) entry which is preliminary data.</text>
</comment>
<reference evidence="2" key="1">
    <citation type="journal article" date="2021" name="Proc. Natl. Acad. Sci. U.S.A.">
        <title>Global biogeography of chemosynthetic symbionts reveals both localized and globally distributed symbiont groups. .</title>
        <authorList>
            <person name="Osvatic J.T."/>
            <person name="Wilkins L.G.E."/>
            <person name="Leibrecht L."/>
            <person name="Leray M."/>
            <person name="Zauner S."/>
            <person name="Polzin J."/>
            <person name="Camacho Y."/>
            <person name="Gros O."/>
            <person name="van Gils J.A."/>
            <person name="Eisen J.A."/>
            <person name="Petersen J.M."/>
            <person name="Yuen B."/>
        </authorList>
    </citation>
    <scope>NUCLEOTIDE SEQUENCE</scope>
    <source>
        <strain evidence="2">MAGclacostrist064TRANS</strain>
    </source>
</reference>
<keyword evidence="1" id="KW-0812">Transmembrane</keyword>
<proteinExistence type="predicted"/>
<dbReference type="EMBL" id="JAEPCM010000627">
    <property type="protein sequence ID" value="MCG7948119.1"/>
    <property type="molecule type" value="Genomic_DNA"/>
</dbReference>
<feature type="transmembrane region" description="Helical" evidence="1">
    <location>
        <begin position="26"/>
        <end position="50"/>
    </location>
</feature>
<keyword evidence="1" id="KW-1133">Transmembrane helix</keyword>
<accession>A0A9E4N5X9</accession>
<evidence type="ECO:0000313" key="3">
    <source>
        <dbReference type="Proteomes" id="UP000886667"/>
    </source>
</evidence>
<dbReference type="Proteomes" id="UP000886667">
    <property type="component" value="Unassembled WGS sequence"/>
</dbReference>
<feature type="non-terminal residue" evidence="2">
    <location>
        <position position="1"/>
    </location>
</feature>
<feature type="transmembrane region" description="Helical" evidence="1">
    <location>
        <begin position="71"/>
        <end position="92"/>
    </location>
</feature>
<keyword evidence="1" id="KW-0472">Membrane</keyword>
<name>A0A9E4N5X9_9GAMM</name>
<organism evidence="2 3">
    <name type="scientific">Candidatus Thiodiazotropha taylori</name>
    <dbReference type="NCBI Taxonomy" id="2792791"/>
    <lineage>
        <taxon>Bacteria</taxon>
        <taxon>Pseudomonadati</taxon>
        <taxon>Pseudomonadota</taxon>
        <taxon>Gammaproteobacteria</taxon>
        <taxon>Chromatiales</taxon>
        <taxon>Sedimenticolaceae</taxon>
        <taxon>Candidatus Thiodiazotropha</taxon>
    </lineage>
</organism>
<protein>
    <recommendedName>
        <fullName evidence="4">Copper resistance protein D domain-containing protein</fullName>
    </recommendedName>
</protein>
<evidence type="ECO:0008006" key="4">
    <source>
        <dbReference type="Google" id="ProtNLM"/>
    </source>
</evidence>
<evidence type="ECO:0000256" key="1">
    <source>
        <dbReference type="SAM" id="Phobius"/>
    </source>
</evidence>
<dbReference type="AlphaFoldDB" id="A0A9E4N5X9"/>